<comment type="caution">
    <text evidence="1">The sequence shown here is derived from an EMBL/GenBank/DDBJ whole genome shotgun (WGS) entry which is preliminary data.</text>
</comment>
<sequence>MKVPAHRILAGKLFHIPVENSLHILEVERVSQKEHHNHRDHTLEKLWQGLDRIHRRNHHHSHHVQQGLDVKELEADHILGVHGKELEADRILGVHGKELEADRILGVHGKELEVGADTEVEEQDAAVREGFQYICNH</sequence>
<protein>
    <submittedName>
        <fullName evidence="1">Uncharacterized protein</fullName>
    </submittedName>
</protein>
<proteinExistence type="predicted"/>
<accession>A0ABQ5K7W9</accession>
<organism evidence="1 2">
    <name type="scientific">Aduncisulcus paluster</name>
    <dbReference type="NCBI Taxonomy" id="2918883"/>
    <lineage>
        <taxon>Eukaryota</taxon>
        <taxon>Metamonada</taxon>
        <taxon>Carpediemonas-like organisms</taxon>
        <taxon>Aduncisulcus</taxon>
    </lineage>
</organism>
<keyword evidence="2" id="KW-1185">Reference proteome</keyword>
<dbReference type="EMBL" id="BQXS01007872">
    <property type="protein sequence ID" value="GKT28648.1"/>
    <property type="molecule type" value="Genomic_DNA"/>
</dbReference>
<name>A0ABQ5K7W9_9EUKA</name>
<feature type="non-terminal residue" evidence="1">
    <location>
        <position position="137"/>
    </location>
</feature>
<evidence type="ECO:0000313" key="2">
    <source>
        <dbReference type="Proteomes" id="UP001057375"/>
    </source>
</evidence>
<evidence type="ECO:0000313" key="1">
    <source>
        <dbReference type="EMBL" id="GKT28648.1"/>
    </source>
</evidence>
<reference evidence="1" key="1">
    <citation type="submission" date="2022-03" db="EMBL/GenBank/DDBJ databases">
        <title>Draft genome sequence of Aduncisulcus paluster, a free-living microaerophilic Fornicata.</title>
        <authorList>
            <person name="Yuyama I."/>
            <person name="Kume K."/>
            <person name="Tamura T."/>
            <person name="Inagaki Y."/>
            <person name="Hashimoto T."/>
        </authorList>
    </citation>
    <scope>NUCLEOTIDE SEQUENCE</scope>
    <source>
        <strain evidence="1">NY0171</strain>
    </source>
</reference>
<gene>
    <name evidence="1" type="ORF">ADUPG1_005006</name>
</gene>
<dbReference type="Proteomes" id="UP001057375">
    <property type="component" value="Unassembled WGS sequence"/>
</dbReference>